<evidence type="ECO:0000259" key="13">
    <source>
        <dbReference type="PROSITE" id="PS50109"/>
    </source>
</evidence>
<feature type="domain" description="HPt" evidence="16">
    <location>
        <begin position="12"/>
        <end position="116"/>
    </location>
</feature>
<dbReference type="InterPro" id="IPR002545">
    <property type="entry name" value="CheW-lke_dom"/>
</dbReference>
<dbReference type="InterPro" id="IPR008207">
    <property type="entry name" value="Sig_transdc_His_kin_Hpt_dom"/>
</dbReference>
<feature type="region of interest" description="Disordered" evidence="12">
    <location>
        <begin position="163"/>
        <end position="186"/>
    </location>
</feature>
<dbReference type="Pfam" id="PF00072">
    <property type="entry name" value="Response_reg"/>
    <property type="match status" value="1"/>
</dbReference>
<evidence type="ECO:0000256" key="3">
    <source>
        <dbReference type="ARBA" id="ARBA00021495"/>
    </source>
</evidence>
<dbReference type="InterPro" id="IPR037006">
    <property type="entry name" value="CheA-like_homodim_sf"/>
</dbReference>
<comment type="catalytic activity">
    <reaction evidence="1">
        <text>ATP + protein L-histidine = ADP + protein N-phospho-L-histidine.</text>
        <dbReference type="EC" id="2.7.13.3"/>
    </reaction>
</comment>
<dbReference type="PROSITE" id="PS50110">
    <property type="entry name" value="RESPONSE_REGULATORY"/>
    <property type="match status" value="1"/>
</dbReference>
<evidence type="ECO:0000259" key="16">
    <source>
        <dbReference type="PROSITE" id="PS50894"/>
    </source>
</evidence>
<dbReference type="EC" id="2.7.13.3" evidence="2"/>
<dbReference type="PROSITE" id="PS50851">
    <property type="entry name" value="CHEW"/>
    <property type="match status" value="1"/>
</dbReference>
<dbReference type="PANTHER" id="PTHR43395">
    <property type="entry name" value="SENSOR HISTIDINE KINASE CHEA"/>
    <property type="match status" value="1"/>
</dbReference>
<dbReference type="InterPro" id="IPR011006">
    <property type="entry name" value="CheY-like_superfamily"/>
</dbReference>
<comment type="function">
    <text evidence="8">Involved in the transmission of sensory signals from the chemoreceptors to the flagellar motors. CheA is autophosphorylated; it can transfer its phosphate group to either CheB or CheY.</text>
</comment>
<dbReference type="OrthoDB" id="9803176at2"/>
<dbReference type="GO" id="GO:0000155">
    <property type="term" value="F:phosphorelay sensor kinase activity"/>
    <property type="evidence" value="ECO:0007669"/>
    <property type="project" value="InterPro"/>
</dbReference>
<dbReference type="EMBL" id="AP014633">
    <property type="protein sequence ID" value="BAP55580.1"/>
    <property type="molecule type" value="Genomic_DNA"/>
</dbReference>
<dbReference type="Pfam" id="PF01584">
    <property type="entry name" value="CheW"/>
    <property type="match status" value="1"/>
</dbReference>
<dbReference type="STRING" id="40754.THII_1283"/>
<dbReference type="Pfam" id="PF01627">
    <property type="entry name" value="Hpt"/>
    <property type="match status" value="3"/>
</dbReference>
<evidence type="ECO:0000256" key="10">
    <source>
        <dbReference type="PROSITE-ProRule" id="PRU00169"/>
    </source>
</evidence>
<evidence type="ECO:0000256" key="9">
    <source>
        <dbReference type="PROSITE-ProRule" id="PRU00110"/>
    </source>
</evidence>
<keyword evidence="6 17" id="KW-0418">Kinase</keyword>
<dbReference type="KEGG" id="tig:THII_1283"/>
<dbReference type="HOGENOM" id="CLU_000650_0_2_6"/>
<dbReference type="SMART" id="SM00387">
    <property type="entry name" value="HATPase_c"/>
    <property type="match status" value="1"/>
</dbReference>
<keyword evidence="18" id="KW-1185">Reference proteome</keyword>
<evidence type="ECO:0000256" key="1">
    <source>
        <dbReference type="ARBA" id="ARBA00000085"/>
    </source>
</evidence>
<dbReference type="SMART" id="SM00448">
    <property type="entry name" value="REC"/>
    <property type="match status" value="1"/>
</dbReference>
<dbReference type="InterPro" id="IPR003594">
    <property type="entry name" value="HATPase_dom"/>
</dbReference>
<dbReference type="SMART" id="SM00260">
    <property type="entry name" value="CheW"/>
    <property type="match status" value="1"/>
</dbReference>
<dbReference type="SUPFAM" id="SSF50341">
    <property type="entry name" value="CheW-like"/>
    <property type="match status" value="1"/>
</dbReference>
<feature type="domain" description="HPt" evidence="16">
    <location>
        <begin position="458"/>
        <end position="562"/>
    </location>
</feature>
<evidence type="ECO:0000256" key="5">
    <source>
        <dbReference type="ARBA" id="ARBA00022679"/>
    </source>
</evidence>
<dbReference type="PANTHER" id="PTHR43395:SF8">
    <property type="entry name" value="HISTIDINE KINASE"/>
    <property type="match status" value="1"/>
</dbReference>
<evidence type="ECO:0000256" key="2">
    <source>
        <dbReference type="ARBA" id="ARBA00012438"/>
    </source>
</evidence>
<evidence type="ECO:0000256" key="4">
    <source>
        <dbReference type="ARBA" id="ARBA00022553"/>
    </source>
</evidence>
<evidence type="ECO:0000256" key="11">
    <source>
        <dbReference type="SAM" id="Coils"/>
    </source>
</evidence>
<dbReference type="InterPro" id="IPR036890">
    <property type="entry name" value="HATPase_C_sf"/>
</dbReference>
<dbReference type="InterPro" id="IPR036061">
    <property type="entry name" value="CheW-like_dom_sf"/>
</dbReference>
<evidence type="ECO:0000259" key="15">
    <source>
        <dbReference type="PROSITE" id="PS50851"/>
    </source>
</evidence>
<dbReference type="SUPFAM" id="SSF55874">
    <property type="entry name" value="ATPase domain of HSP90 chaperone/DNA topoisomerase II/histidine kinase"/>
    <property type="match status" value="1"/>
</dbReference>
<sequence>MQLIQIPEQTPNSAVDEEILEIFVEEVGEVLEEIVNNYAAWKSDPTDFEALKTLRRCFHTLKGSGRLIGATVIGELGWRFENMLNRVADGTLSRNDNMLFLLEQVEQVLPTMVKQFQNDQPPPYPILLLISQADYFTRTKGQSLGEFEPPVPAAKLTLPPKEVIPTPPASAPSPSPPTIQLPQTEETTWEDRVEEEEVSENIFATATELNLLTDEVREIEELEELELNSLLANQLELETDRFSTDEFELELSELEPEAIQLDDLTTSEELESLVEFPAEITIEPVESEASLTKPEVLTPPSLAATTYESNEADLVDPGLFEVFQGDANHNLSILKETLSHWEENPPVQINQEIVRVFHSLNGSARAVNFKAIFEIAAPLETYTRALHDRQMELAPNMLDLIKTSAQLIEYALNGRAIEEEQQILLDKVQLSLESLPTLLFKTTKVSDATPGGLATEAVLDATDEFMAIFLEEAEEILENTQSLIERWKASPHNMQLMKELQRELHTLKGGARMVGIAPMGDLSHHLESVLTQIVEGTAHSNTRLQDIVQNSADELAAMLEAVRSGVSLERPLDLIEQINSALTEGEENYNIIIKKLLPATPTTATELTQAAPKEEVSAKLPSEEAADANNLLPEKETELAGEGAEDRIRVKVTLIDKLTNLAGELSISRAHMEQQQGAVKNNLVEMEQTVARLRDQLRRLEIETEAQILAHFSTVGPDNNEEFDPLELDRFSVIQQLSRSLMESVSDLLNIQDFLKILTRQTDSLLIQQTRMGAELQEGIMRTRMIPFARISPRLQRIARLTARELHKQIDFFINGENIEFERTVLNRIVAPLEHMLRNAIGHGIEDAPTRQQAGKPTVAKITIDLFKEGSELIVKLSDDGGGLNLHAIRQKAEERLLLKPDAVISDKELMQFILEPGFSTAKVINQVAGRGVGMDVVNTEIKQLSGSLQIHSRIGEGTTFEIRLPLSLTMNQALMVYVGDETIAIPMNNIEAVLRAPREQVEGETDQIRYYNYMEHNYRVFHLGELLGFGKIASLDTAVIPMLLVRANDRRIALLVDGIEGSKEIVVKSVGPQISTVRWIAGATILGDGRVVLILDIPALTLVDTTVEATIQPEVEIVEEKPLIKTIMVVDDSITVRKVTARLLKRQGMEVITAKDGVDAVAQLQETTPDLMLLDVEMPRMDGYELATQVRNNPDWKHIPIIMITSRTGTKHRDRAEKIGINRYLGKPFNETELLENINALLTESSSQFH</sequence>
<dbReference type="InterPro" id="IPR004105">
    <property type="entry name" value="CheA-like_dim"/>
</dbReference>
<dbReference type="PRINTS" id="PR00344">
    <property type="entry name" value="BCTRLSENSOR"/>
</dbReference>
<dbReference type="InterPro" id="IPR051315">
    <property type="entry name" value="Bact_Chemotaxis_CheA"/>
</dbReference>
<feature type="modified residue" description="Phosphohistidine" evidence="9">
    <location>
        <position position="505"/>
    </location>
</feature>
<proteinExistence type="predicted"/>
<keyword evidence="5" id="KW-0808">Transferase</keyword>
<dbReference type="Gene3D" id="1.10.287.560">
    <property type="entry name" value="Histidine kinase CheA-like, homodimeric domain"/>
    <property type="match status" value="1"/>
</dbReference>
<dbReference type="PROSITE" id="PS50109">
    <property type="entry name" value="HIS_KIN"/>
    <property type="match status" value="1"/>
</dbReference>
<dbReference type="Gene3D" id="1.20.120.160">
    <property type="entry name" value="HPT domain"/>
    <property type="match status" value="3"/>
</dbReference>
<dbReference type="InterPro" id="IPR005467">
    <property type="entry name" value="His_kinase_dom"/>
</dbReference>
<dbReference type="GO" id="GO:0005737">
    <property type="term" value="C:cytoplasm"/>
    <property type="evidence" value="ECO:0007669"/>
    <property type="project" value="InterPro"/>
</dbReference>
<evidence type="ECO:0000259" key="14">
    <source>
        <dbReference type="PROSITE" id="PS50110"/>
    </source>
</evidence>
<organism evidence="17 18">
    <name type="scientific">Thioploca ingrica</name>
    <dbReference type="NCBI Taxonomy" id="40754"/>
    <lineage>
        <taxon>Bacteria</taxon>
        <taxon>Pseudomonadati</taxon>
        <taxon>Pseudomonadota</taxon>
        <taxon>Gammaproteobacteria</taxon>
        <taxon>Thiotrichales</taxon>
        <taxon>Thiotrichaceae</taxon>
        <taxon>Thioploca</taxon>
    </lineage>
</organism>
<dbReference type="AlphaFoldDB" id="A0A090AKL3"/>
<dbReference type="SUPFAM" id="SSF47226">
    <property type="entry name" value="Histidine-containing phosphotransfer domain, HPT domain"/>
    <property type="match status" value="3"/>
</dbReference>
<gene>
    <name evidence="17" type="ORF">THII_1283</name>
</gene>
<dbReference type="Gene3D" id="3.30.565.10">
    <property type="entry name" value="Histidine kinase-like ATPase, C-terminal domain"/>
    <property type="match status" value="1"/>
</dbReference>
<evidence type="ECO:0000313" key="18">
    <source>
        <dbReference type="Proteomes" id="UP000031623"/>
    </source>
</evidence>
<evidence type="ECO:0000256" key="8">
    <source>
        <dbReference type="ARBA" id="ARBA00035100"/>
    </source>
</evidence>
<evidence type="ECO:0000256" key="7">
    <source>
        <dbReference type="ARBA" id="ARBA00023012"/>
    </source>
</evidence>
<dbReference type="InterPro" id="IPR001789">
    <property type="entry name" value="Sig_transdc_resp-reg_receiver"/>
</dbReference>
<evidence type="ECO:0000313" key="17">
    <source>
        <dbReference type="EMBL" id="BAP55580.1"/>
    </source>
</evidence>
<feature type="domain" description="CheW-like" evidence="15">
    <location>
        <begin position="971"/>
        <end position="1107"/>
    </location>
</feature>
<dbReference type="GO" id="GO:0006935">
    <property type="term" value="P:chemotaxis"/>
    <property type="evidence" value="ECO:0007669"/>
    <property type="project" value="InterPro"/>
</dbReference>
<feature type="domain" description="Histidine kinase" evidence="13">
    <location>
        <begin position="736"/>
        <end position="969"/>
    </location>
</feature>
<keyword evidence="4 10" id="KW-0597">Phosphoprotein</keyword>
<dbReference type="Proteomes" id="UP000031623">
    <property type="component" value="Chromosome"/>
</dbReference>
<evidence type="ECO:0000256" key="12">
    <source>
        <dbReference type="SAM" id="MobiDB-lite"/>
    </source>
</evidence>
<keyword evidence="7" id="KW-0902">Two-component regulatory system</keyword>
<dbReference type="Gene3D" id="3.40.50.2300">
    <property type="match status" value="1"/>
</dbReference>
<dbReference type="SMART" id="SM01231">
    <property type="entry name" value="H-kinase_dim"/>
    <property type="match status" value="1"/>
</dbReference>
<dbReference type="SMART" id="SM00073">
    <property type="entry name" value="HPT"/>
    <property type="match status" value="3"/>
</dbReference>
<feature type="domain" description="HPt" evidence="16">
    <location>
        <begin position="312"/>
        <end position="415"/>
    </location>
</feature>
<feature type="compositionally biased region" description="Pro residues" evidence="12">
    <location>
        <begin position="165"/>
        <end position="179"/>
    </location>
</feature>
<reference evidence="17 18" key="1">
    <citation type="journal article" date="2014" name="ISME J.">
        <title>Ecophysiology of Thioploca ingrica as revealed by the complete genome sequence supplemented with proteomic evidence.</title>
        <authorList>
            <person name="Kojima H."/>
            <person name="Ogura Y."/>
            <person name="Yamamoto N."/>
            <person name="Togashi T."/>
            <person name="Mori H."/>
            <person name="Watanabe T."/>
            <person name="Nemoto F."/>
            <person name="Kurokawa K."/>
            <person name="Hayashi T."/>
            <person name="Fukui M."/>
        </authorList>
    </citation>
    <scope>NUCLEOTIDE SEQUENCE [LARGE SCALE GENOMIC DNA]</scope>
</reference>
<feature type="modified residue" description="Phosphohistidine" evidence="9">
    <location>
        <position position="358"/>
    </location>
</feature>
<keyword evidence="11" id="KW-0175">Coiled coil</keyword>
<dbReference type="InterPro" id="IPR036641">
    <property type="entry name" value="HPT_dom_sf"/>
</dbReference>
<dbReference type="CDD" id="cd00088">
    <property type="entry name" value="HPT"/>
    <property type="match status" value="2"/>
</dbReference>
<name>A0A090AKL3_9GAMM</name>
<dbReference type="CDD" id="cd17546">
    <property type="entry name" value="REC_hyHK_CKI1_RcsC-like"/>
    <property type="match status" value="1"/>
</dbReference>
<accession>A0A090AKL3</accession>
<feature type="modified residue" description="Phosphohistidine" evidence="9">
    <location>
        <position position="59"/>
    </location>
</feature>
<dbReference type="Pfam" id="PF02518">
    <property type="entry name" value="HATPase_c"/>
    <property type="match status" value="1"/>
</dbReference>
<dbReference type="PROSITE" id="PS50894">
    <property type="entry name" value="HPT"/>
    <property type="match status" value="3"/>
</dbReference>
<dbReference type="InterPro" id="IPR004358">
    <property type="entry name" value="Sig_transdc_His_kin-like_C"/>
</dbReference>
<dbReference type="FunFam" id="3.30.565.10:FF:000016">
    <property type="entry name" value="Chemotaxis protein CheA, putative"/>
    <property type="match status" value="1"/>
</dbReference>
<dbReference type="Gene3D" id="2.30.30.40">
    <property type="entry name" value="SH3 Domains"/>
    <property type="match status" value="1"/>
</dbReference>
<feature type="domain" description="Response regulatory" evidence="14">
    <location>
        <begin position="1127"/>
        <end position="1243"/>
    </location>
</feature>
<protein>
    <recommendedName>
        <fullName evidence="3">Chemotaxis protein CheA</fullName>
        <ecNumber evidence="2">2.7.13.3</ecNumber>
    </recommendedName>
</protein>
<dbReference type="SUPFAM" id="SSF52172">
    <property type="entry name" value="CheY-like"/>
    <property type="match status" value="1"/>
</dbReference>
<feature type="modified residue" description="4-aspartylphosphate" evidence="10">
    <location>
        <position position="1176"/>
    </location>
</feature>
<feature type="coiled-coil region" evidence="11">
    <location>
        <begin position="676"/>
        <end position="703"/>
    </location>
</feature>
<evidence type="ECO:0000256" key="6">
    <source>
        <dbReference type="ARBA" id="ARBA00022777"/>
    </source>
</evidence>